<reference evidence="7 8" key="1">
    <citation type="submission" date="2023-09" db="EMBL/GenBank/DDBJ databases">
        <authorList>
            <person name="Rey-Velasco X."/>
        </authorList>
    </citation>
    <scope>NUCLEOTIDE SEQUENCE [LARGE SCALE GENOMIC DNA]</scope>
    <source>
        <strain evidence="7 8">F297</strain>
    </source>
</reference>
<protein>
    <submittedName>
        <fullName evidence="7">GNAT family N-acetyltransferase</fullName>
        <ecNumber evidence="7">2.3.1.-</ecNumber>
    </submittedName>
</protein>
<evidence type="ECO:0000259" key="6">
    <source>
        <dbReference type="PROSITE" id="PS51186"/>
    </source>
</evidence>
<evidence type="ECO:0000256" key="5">
    <source>
        <dbReference type="ARBA" id="ARBA00049880"/>
    </source>
</evidence>
<comment type="caution">
    <text evidence="7">The sequence shown here is derived from an EMBL/GenBank/DDBJ whole genome shotgun (WGS) entry which is preliminary data.</text>
</comment>
<dbReference type="Pfam" id="PF13673">
    <property type="entry name" value="Acetyltransf_10"/>
    <property type="match status" value="1"/>
</dbReference>
<gene>
    <name evidence="7" type="ORF">RM529_06325</name>
</gene>
<keyword evidence="2" id="KW-1277">Toxin-antitoxin system</keyword>
<keyword evidence="8" id="KW-1185">Reference proteome</keyword>
<evidence type="ECO:0000256" key="2">
    <source>
        <dbReference type="ARBA" id="ARBA00022649"/>
    </source>
</evidence>
<dbReference type="CDD" id="cd04301">
    <property type="entry name" value="NAT_SF"/>
    <property type="match status" value="1"/>
</dbReference>
<dbReference type="InterPro" id="IPR000182">
    <property type="entry name" value="GNAT_dom"/>
</dbReference>
<evidence type="ECO:0000256" key="3">
    <source>
        <dbReference type="ARBA" id="ARBA00022679"/>
    </source>
</evidence>
<feature type="domain" description="N-acetyltransferase" evidence="6">
    <location>
        <begin position="7"/>
        <end position="148"/>
    </location>
</feature>
<dbReference type="PANTHER" id="PTHR36449:SF1">
    <property type="entry name" value="ACETYLTRANSFERASE"/>
    <property type="match status" value="1"/>
</dbReference>
<dbReference type="InterPro" id="IPR016181">
    <property type="entry name" value="Acyl_CoA_acyltransferase"/>
</dbReference>
<dbReference type="GO" id="GO:0016746">
    <property type="term" value="F:acyltransferase activity"/>
    <property type="evidence" value="ECO:0007669"/>
    <property type="project" value="UniProtKB-KW"/>
</dbReference>
<evidence type="ECO:0000256" key="1">
    <source>
        <dbReference type="ARBA" id="ARBA00022491"/>
    </source>
</evidence>
<sequence>MNGFLFDDAQKYTEELLATTFVIQSSTETVAYFNYLNDKISHHEIGNKEKFIKRISSLLPIGKDGFTSYPAVKIGRLAVSKQYKGKGFGREILNFTKQLFVDNNRTGCKFITVDAYRESLKFYEKNGFKYLSSRDVKSDTRLMYFNLEAIN</sequence>
<dbReference type="Proteomes" id="UP001248819">
    <property type="component" value="Unassembled WGS sequence"/>
</dbReference>
<dbReference type="RefSeq" id="WP_311483907.1">
    <property type="nucleotide sequence ID" value="NZ_JAVRHP010000022.1"/>
</dbReference>
<evidence type="ECO:0000313" key="7">
    <source>
        <dbReference type="EMBL" id="MDT0649750.1"/>
    </source>
</evidence>
<organism evidence="7 8">
    <name type="scientific">Autumnicola edwardsiae</name>
    <dbReference type="NCBI Taxonomy" id="3075594"/>
    <lineage>
        <taxon>Bacteria</taxon>
        <taxon>Pseudomonadati</taxon>
        <taxon>Bacteroidota</taxon>
        <taxon>Flavobacteriia</taxon>
        <taxon>Flavobacteriales</taxon>
        <taxon>Flavobacteriaceae</taxon>
        <taxon>Autumnicola</taxon>
    </lineage>
</organism>
<dbReference type="EC" id="2.3.1.-" evidence="7"/>
<dbReference type="Gene3D" id="3.40.630.30">
    <property type="match status" value="1"/>
</dbReference>
<keyword evidence="1" id="KW-0678">Repressor</keyword>
<accession>A0ABU3CV15</accession>
<dbReference type="PANTHER" id="PTHR36449">
    <property type="entry name" value="ACETYLTRANSFERASE-RELATED"/>
    <property type="match status" value="1"/>
</dbReference>
<comment type="catalytic activity">
    <reaction evidence="5">
        <text>glycyl-tRNA(Gly) + acetyl-CoA = N-acetylglycyl-tRNA(Gly) + CoA + H(+)</text>
        <dbReference type="Rhea" id="RHEA:81867"/>
        <dbReference type="Rhea" id="RHEA-COMP:9683"/>
        <dbReference type="Rhea" id="RHEA-COMP:19766"/>
        <dbReference type="ChEBI" id="CHEBI:15378"/>
        <dbReference type="ChEBI" id="CHEBI:57287"/>
        <dbReference type="ChEBI" id="CHEBI:57288"/>
        <dbReference type="ChEBI" id="CHEBI:78522"/>
        <dbReference type="ChEBI" id="CHEBI:232036"/>
    </reaction>
</comment>
<dbReference type="EMBL" id="JAVRHP010000022">
    <property type="protein sequence ID" value="MDT0649750.1"/>
    <property type="molecule type" value="Genomic_DNA"/>
</dbReference>
<evidence type="ECO:0000313" key="8">
    <source>
        <dbReference type="Proteomes" id="UP001248819"/>
    </source>
</evidence>
<dbReference type="SUPFAM" id="SSF55729">
    <property type="entry name" value="Acyl-CoA N-acyltransferases (Nat)"/>
    <property type="match status" value="1"/>
</dbReference>
<proteinExistence type="predicted"/>
<dbReference type="PROSITE" id="PS51186">
    <property type="entry name" value="GNAT"/>
    <property type="match status" value="1"/>
</dbReference>
<name>A0ABU3CV15_9FLAO</name>
<evidence type="ECO:0000256" key="4">
    <source>
        <dbReference type="ARBA" id="ARBA00023315"/>
    </source>
</evidence>
<keyword evidence="4 7" id="KW-0012">Acyltransferase</keyword>
<keyword evidence="3 7" id="KW-0808">Transferase</keyword>